<name>A0ABT3AQ26_9RHOB</name>
<dbReference type="RefSeq" id="WP_263830387.1">
    <property type="nucleotide sequence ID" value="NZ_JAOWLB010000021.1"/>
</dbReference>
<dbReference type="InterPro" id="IPR012853">
    <property type="entry name" value="CPT"/>
</dbReference>
<dbReference type="PIRSF" id="PIRSF007531">
    <property type="entry name" value="CPT"/>
    <property type="match status" value="1"/>
</dbReference>
<dbReference type="SUPFAM" id="SSF52540">
    <property type="entry name" value="P-loop containing nucleoside triphosphate hydrolases"/>
    <property type="match status" value="1"/>
</dbReference>
<comment type="caution">
    <text evidence="1">The sequence shown here is derived from an EMBL/GenBank/DDBJ whole genome shotgun (WGS) entry which is preliminary data.</text>
</comment>
<dbReference type="InterPro" id="IPR027417">
    <property type="entry name" value="P-loop_NTPase"/>
</dbReference>
<dbReference type="Proteomes" id="UP001320899">
    <property type="component" value="Unassembled WGS sequence"/>
</dbReference>
<accession>A0ABT3AQ26</accession>
<proteinExistence type="predicted"/>
<organism evidence="1 2">
    <name type="scientific">Ruegeria aquimaris</name>
    <dbReference type="NCBI Taxonomy" id="2984333"/>
    <lineage>
        <taxon>Bacteria</taxon>
        <taxon>Pseudomonadati</taxon>
        <taxon>Pseudomonadota</taxon>
        <taxon>Alphaproteobacteria</taxon>
        <taxon>Rhodobacterales</taxon>
        <taxon>Roseobacteraceae</taxon>
        <taxon>Ruegeria</taxon>
    </lineage>
</organism>
<reference evidence="1 2" key="1">
    <citation type="submission" date="2022-10" db="EMBL/GenBank/DDBJ databases">
        <title>Ruegeria sp. nov., isolated from ocean surface sediments.</title>
        <authorList>
            <person name="He W."/>
            <person name="Xue H.-P."/>
            <person name="Zhang D.-F."/>
        </authorList>
    </citation>
    <scope>NUCLEOTIDE SEQUENCE [LARGE SCALE GENOMIC DNA]</scope>
    <source>
        <strain evidence="1 2">XHP0148</strain>
    </source>
</reference>
<gene>
    <name evidence="1" type="ORF">OE747_20750</name>
</gene>
<dbReference type="Pfam" id="PF07931">
    <property type="entry name" value="CPT"/>
    <property type="match status" value="1"/>
</dbReference>
<sequence length="179" mass="19210">MATILFLHGPSSSGKSTIAAAIRSASDRPWLHLSIDHLRDSGAWTPAAYKAWSTARPGFFDGFHRAVAGFADAGNDLILEHILDTPGWHPTLQHLLAAHTLLFIGVHVPLQALTRREHRRGDRPAGSAARDHAHVHGGLSYDLELDGTAAPQANAAKVLATLTTPPTPSRFFLVENTPG</sequence>
<evidence type="ECO:0000313" key="2">
    <source>
        <dbReference type="Proteomes" id="UP001320899"/>
    </source>
</evidence>
<keyword evidence="2" id="KW-1185">Reference proteome</keyword>
<dbReference type="EMBL" id="JAOWLB010000021">
    <property type="protein sequence ID" value="MCV2890771.1"/>
    <property type="molecule type" value="Genomic_DNA"/>
</dbReference>
<protein>
    <submittedName>
        <fullName evidence="1">Chloramphenicol phosphotransferase CPT family protein</fullName>
    </submittedName>
</protein>
<dbReference type="Gene3D" id="3.40.50.300">
    <property type="entry name" value="P-loop containing nucleotide triphosphate hydrolases"/>
    <property type="match status" value="1"/>
</dbReference>
<evidence type="ECO:0000313" key="1">
    <source>
        <dbReference type="EMBL" id="MCV2890771.1"/>
    </source>
</evidence>